<gene>
    <name evidence="1" type="ORF">RPERSI_LOCUS10735</name>
</gene>
<keyword evidence="2" id="KW-1185">Reference proteome</keyword>
<feature type="non-terminal residue" evidence="1">
    <location>
        <position position="149"/>
    </location>
</feature>
<dbReference type="EMBL" id="CAJVQC010021522">
    <property type="protein sequence ID" value="CAG8713792.1"/>
    <property type="molecule type" value="Genomic_DNA"/>
</dbReference>
<organism evidence="1 2">
    <name type="scientific">Racocetra persica</name>
    <dbReference type="NCBI Taxonomy" id="160502"/>
    <lineage>
        <taxon>Eukaryota</taxon>
        <taxon>Fungi</taxon>
        <taxon>Fungi incertae sedis</taxon>
        <taxon>Mucoromycota</taxon>
        <taxon>Glomeromycotina</taxon>
        <taxon>Glomeromycetes</taxon>
        <taxon>Diversisporales</taxon>
        <taxon>Gigasporaceae</taxon>
        <taxon>Racocetra</taxon>
    </lineage>
</organism>
<comment type="caution">
    <text evidence="1">The sequence shown here is derived from an EMBL/GenBank/DDBJ whole genome shotgun (WGS) entry which is preliminary data.</text>
</comment>
<accession>A0ACA9PKZ8</accession>
<proteinExistence type="predicted"/>
<evidence type="ECO:0000313" key="2">
    <source>
        <dbReference type="Proteomes" id="UP000789920"/>
    </source>
</evidence>
<reference evidence="1" key="1">
    <citation type="submission" date="2021-06" db="EMBL/GenBank/DDBJ databases">
        <authorList>
            <person name="Kallberg Y."/>
            <person name="Tangrot J."/>
            <person name="Rosling A."/>
        </authorList>
    </citation>
    <scope>NUCLEOTIDE SEQUENCE</scope>
    <source>
        <strain evidence="1">MA461A</strain>
    </source>
</reference>
<evidence type="ECO:0000313" key="1">
    <source>
        <dbReference type="EMBL" id="CAG8713792.1"/>
    </source>
</evidence>
<protein>
    <submittedName>
        <fullName evidence="1">27254_t:CDS:1</fullName>
    </submittedName>
</protein>
<dbReference type="Proteomes" id="UP000789920">
    <property type="component" value="Unassembled WGS sequence"/>
</dbReference>
<sequence length="149" mass="16402">MITQGRNILLLIDNCSVHKLLANAFKLTEKSWESVTEKTIKNCWKSTGILSNFFSDGTSTFLSAVPTTNISTNSSTISNVSTNSTRESSPINYKNTTTTVFHNSIIATNNEGITTLHKSSTTNIDNMTTMIQNNIITINQYSIITSVQD</sequence>
<name>A0ACA9PKZ8_9GLOM</name>